<feature type="compositionally biased region" description="Basic and acidic residues" evidence="1">
    <location>
        <begin position="393"/>
        <end position="405"/>
    </location>
</feature>
<feature type="compositionally biased region" description="Low complexity" evidence="1">
    <location>
        <begin position="376"/>
        <end position="392"/>
    </location>
</feature>
<dbReference type="Pfam" id="PF01757">
    <property type="entry name" value="Acyl_transf_3"/>
    <property type="match status" value="1"/>
</dbReference>
<feature type="transmembrane region" description="Helical" evidence="2">
    <location>
        <begin position="291"/>
        <end position="314"/>
    </location>
</feature>
<dbReference type="PANTHER" id="PTHR23028">
    <property type="entry name" value="ACETYLTRANSFERASE"/>
    <property type="match status" value="1"/>
</dbReference>
<keyword evidence="2" id="KW-0812">Transmembrane</keyword>
<feature type="transmembrane region" description="Helical" evidence="2">
    <location>
        <begin position="226"/>
        <end position="247"/>
    </location>
</feature>
<keyword evidence="5" id="KW-1185">Reference proteome</keyword>
<feature type="region of interest" description="Disordered" evidence="1">
    <location>
        <begin position="376"/>
        <end position="433"/>
    </location>
</feature>
<keyword evidence="2" id="KW-1133">Transmembrane helix</keyword>
<accession>A0ABW9HPJ8</accession>
<feature type="transmembrane region" description="Helical" evidence="2">
    <location>
        <begin position="21"/>
        <end position="39"/>
    </location>
</feature>
<organism evidence="4 5">
    <name type="scientific">Streptomyces niveiscabiei</name>
    <dbReference type="NCBI Taxonomy" id="164115"/>
    <lineage>
        <taxon>Bacteria</taxon>
        <taxon>Bacillati</taxon>
        <taxon>Actinomycetota</taxon>
        <taxon>Actinomycetes</taxon>
        <taxon>Kitasatosporales</taxon>
        <taxon>Streptomycetaceae</taxon>
        <taxon>Streptomyces</taxon>
    </lineage>
</organism>
<dbReference type="GO" id="GO:0016746">
    <property type="term" value="F:acyltransferase activity"/>
    <property type="evidence" value="ECO:0007669"/>
    <property type="project" value="UniProtKB-KW"/>
</dbReference>
<feature type="transmembrane region" description="Helical" evidence="2">
    <location>
        <begin position="134"/>
        <end position="153"/>
    </location>
</feature>
<sequence>MSIRQVNSPDRPPRLALVDGLRLAAALAVACFHYFGQNFPSIWGETPREFAYTVHRASMYGWLGVEMFFLISGFVICMSAWGRTPGEFAVSRLSRLFPAYWAVIVLLVTRLAVFPQKSDNLPEDLHPRTVLANLTMFPGPLGADLLAGVAWTLDLEARFYLLMAIVLKFGATYERLLGFCTVWLVAAYVTHSTQNRLLDQFVLSGYAGLFVAGIALYLMFRFGQNLMLWTLLGMAWAYQLSVLQIRVDWHMAAPGSTRTVSWSLCALLLTAFLGVLMLATIGPLRNLSWRWLVTAGALTYPFYLVHMSLGYPLAKGLTRHVPALGHWGNMAVVTTAMLLLSYGIWRWVERPMGRWMRRGLTRGLAAARGPKEAGAGEAAAKARVAGEPVAEEAVARERAAGERVAGEASAGEPVPEETVRVPVSVPGPRTPSP</sequence>
<proteinExistence type="predicted"/>
<feature type="transmembrane region" description="Helical" evidence="2">
    <location>
        <begin position="326"/>
        <end position="348"/>
    </location>
</feature>
<dbReference type="InterPro" id="IPR002656">
    <property type="entry name" value="Acyl_transf_3_dom"/>
</dbReference>
<dbReference type="PANTHER" id="PTHR23028:SF53">
    <property type="entry name" value="ACYL_TRANSF_3 DOMAIN-CONTAINING PROTEIN"/>
    <property type="match status" value="1"/>
</dbReference>
<keyword evidence="2" id="KW-0472">Membrane</keyword>
<dbReference type="RefSeq" id="WP_409121314.1">
    <property type="nucleotide sequence ID" value="NZ_JBJVNI010000006.1"/>
</dbReference>
<reference evidence="4 5" key="1">
    <citation type="submission" date="2024-12" db="EMBL/GenBank/DDBJ databases">
        <title>Forecasting of Potato common scab and diversities of Pathogenic streptomyces spp. in china.</title>
        <authorList>
            <person name="Handique U."/>
            <person name="Wu J."/>
        </authorList>
    </citation>
    <scope>NUCLEOTIDE SEQUENCE [LARGE SCALE GENOMIC DNA]</scope>
    <source>
        <strain evidence="4 5">ZRIMU1530</strain>
    </source>
</reference>
<feature type="transmembrane region" description="Helical" evidence="2">
    <location>
        <begin position="201"/>
        <end position="219"/>
    </location>
</feature>
<name>A0ABW9HPJ8_9ACTN</name>
<feature type="domain" description="Acyltransferase 3" evidence="3">
    <location>
        <begin position="18"/>
        <end position="345"/>
    </location>
</feature>
<evidence type="ECO:0000259" key="3">
    <source>
        <dbReference type="Pfam" id="PF01757"/>
    </source>
</evidence>
<feature type="transmembrane region" description="Helical" evidence="2">
    <location>
        <begin position="59"/>
        <end position="81"/>
    </location>
</feature>
<evidence type="ECO:0000256" key="1">
    <source>
        <dbReference type="SAM" id="MobiDB-lite"/>
    </source>
</evidence>
<dbReference type="Proteomes" id="UP001631957">
    <property type="component" value="Unassembled WGS sequence"/>
</dbReference>
<feature type="transmembrane region" description="Helical" evidence="2">
    <location>
        <begin position="259"/>
        <end position="279"/>
    </location>
</feature>
<dbReference type="EC" id="2.3.-.-" evidence="4"/>
<gene>
    <name evidence="4" type="ORF">ACKI18_12895</name>
</gene>
<dbReference type="EMBL" id="JBJVNI010000006">
    <property type="protein sequence ID" value="MFM9609601.1"/>
    <property type="molecule type" value="Genomic_DNA"/>
</dbReference>
<keyword evidence="4" id="KW-0012">Acyltransferase</keyword>
<protein>
    <submittedName>
        <fullName evidence="4">Acyltransferase family protein</fullName>
        <ecNumber evidence="4">2.3.-.-</ecNumber>
    </submittedName>
</protein>
<comment type="caution">
    <text evidence="4">The sequence shown here is derived from an EMBL/GenBank/DDBJ whole genome shotgun (WGS) entry which is preliminary data.</text>
</comment>
<feature type="transmembrane region" description="Helical" evidence="2">
    <location>
        <begin position="165"/>
        <end position="189"/>
    </location>
</feature>
<evidence type="ECO:0000313" key="5">
    <source>
        <dbReference type="Proteomes" id="UP001631957"/>
    </source>
</evidence>
<evidence type="ECO:0000313" key="4">
    <source>
        <dbReference type="EMBL" id="MFM9609601.1"/>
    </source>
</evidence>
<keyword evidence="4" id="KW-0808">Transferase</keyword>
<dbReference type="InterPro" id="IPR050879">
    <property type="entry name" value="Acyltransferase_3"/>
</dbReference>
<feature type="transmembrane region" description="Helical" evidence="2">
    <location>
        <begin position="93"/>
        <end position="114"/>
    </location>
</feature>
<evidence type="ECO:0000256" key="2">
    <source>
        <dbReference type="SAM" id="Phobius"/>
    </source>
</evidence>